<accession>A0A6J4I5N5</accession>
<gene>
    <name evidence="1" type="ORF">AVDCRST_MAG92-1638</name>
</gene>
<reference evidence="1" key="1">
    <citation type="submission" date="2020-02" db="EMBL/GenBank/DDBJ databases">
        <authorList>
            <person name="Meier V. D."/>
        </authorList>
    </citation>
    <scope>NUCLEOTIDE SEQUENCE</scope>
    <source>
        <strain evidence="1">AVDCRST_MAG92</strain>
    </source>
</reference>
<organism evidence="1">
    <name type="scientific">uncultured Coleofasciculus sp</name>
    <dbReference type="NCBI Taxonomy" id="1267456"/>
    <lineage>
        <taxon>Bacteria</taxon>
        <taxon>Bacillati</taxon>
        <taxon>Cyanobacteriota</taxon>
        <taxon>Cyanophyceae</taxon>
        <taxon>Coleofasciculales</taxon>
        <taxon>Coleofasciculaceae</taxon>
        <taxon>Coleofasciculus</taxon>
        <taxon>environmental samples</taxon>
    </lineage>
</organism>
<evidence type="ECO:0000313" key="1">
    <source>
        <dbReference type="EMBL" id="CAA9243066.1"/>
    </source>
</evidence>
<sequence>MRSRSIPKVYRFYRNVINRLLLEKTLTSNSPKRDRFCENCIRLHSRRTAHLSQ</sequence>
<protein>
    <submittedName>
        <fullName evidence="1">Uncharacterized protein</fullName>
    </submittedName>
</protein>
<dbReference type="AlphaFoldDB" id="A0A6J4I5N5"/>
<name>A0A6J4I5N5_9CYAN</name>
<proteinExistence type="predicted"/>
<dbReference type="EMBL" id="CADCTM010000240">
    <property type="protein sequence ID" value="CAA9243066.1"/>
    <property type="molecule type" value="Genomic_DNA"/>
</dbReference>